<evidence type="ECO:0000313" key="2">
    <source>
        <dbReference type="Proteomes" id="UP000663193"/>
    </source>
</evidence>
<dbReference type="EMBL" id="CP069023">
    <property type="protein sequence ID" value="QRC90649.1"/>
    <property type="molecule type" value="Genomic_DNA"/>
</dbReference>
<proteinExistence type="predicted"/>
<protein>
    <submittedName>
        <fullName evidence="1">Uncharacterized protein</fullName>
    </submittedName>
</protein>
<gene>
    <name evidence="1" type="ORF">JI435_425800</name>
</gene>
<organism evidence="1 2">
    <name type="scientific">Phaeosphaeria nodorum (strain SN15 / ATCC MYA-4574 / FGSC 10173)</name>
    <name type="common">Glume blotch fungus</name>
    <name type="synonym">Parastagonospora nodorum</name>
    <dbReference type="NCBI Taxonomy" id="321614"/>
    <lineage>
        <taxon>Eukaryota</taxon>
        <taxon>Fungi</taxon>
        <taxon>Dikarya</taxon>
        <taxon>Ascomycota</taxon>
        <taxon>Pezizomycotina</taxon>
        <taxon>Dothideomycetes</taxon>
        <taxon>Pleosporomycetidae</taxon>
        <taxon>Pleosporales</taxon>
        <taxon>Pleosporineae</taxon>
        <taxon>Phaeosphaeriaceae</taxon>
        <taxon>Parastagonospora</taxon>
    </lineage>
</organism>
<dbReference type="Proteomes" id="UP000663193">
    <property type="component" value="Chromosome 1"/>
</dbReference>
<name>A0A7U2ET65_PHANO</name>
<dbReference type="VEuPathDB" id="FungiDB:JI435_425800"/>
<sequence length="54" mass="5875">MGISEATVKLFSKEAPDANMRAQRWAPGSTQNVSMAGIFGVNSMFTASQTWFAF</sequence>
<keyword evidence="2" id="KW-1185">Reference proteome</keyword>
<reference evidence="2" key="1">
    <citation type="journal article" date="2021" name="BMC Genomics">
        <title>Chromosome-level genome assembly and manually-curated proteome of model necrotroph Parastagonospora nodorum Sn15 reveals a genome-wide trove of candidate effector homologs, and redundancy of virulence-related functions within an accessory chromosome.</title>
        <authorList>
            <person name="Bertazzoni S."/>
            <person name="Jones D.A.B."/>
            <person name="Phan H.T."/>
            <person name="Tan K.-C."/>
            <person name="Hane J.K."/>
        </authorList>
    </citation>
    <scope>NUCLEOTIDE SEQUENCE [LARGE SCALE GENOMIC DNA]</scope>
    <source>
        <strain evidence="2">SN15 / ATCC MYA-4574 / FGSC 10173)</strain>
    </source>
</reference>
<dbReference type="AlphaFoldDB" id="A0A7U2ET65"/>
<evidence type="ECO:0000313" key="1">
    <source>
        <dbReference type="EMBL" id="QRC90649.1"/>
    </source>
</evidence>
<accession>A0A7U2ET65</accession>